<dbReference type="Proteomes" id="UP000054485">
    <property type="component" value="Unassembled WGS sequence"/>
</dbReference>
<dbReference type="EMBL" id="KN835171">
    <property type="protein sequence ID" value="KIK45534.1"/>
    <property type="molecule type" value="Genomic_DNA"/>
</dbReference>
<protein>
    <submittedName>
        <fullName evidence="1">Uncharacterized protein</fullName>
    </submittedName>
</protein>
<keyword evidence="2" id="KW-1185">Reference proteome</keyword>
<evidence type="ECO:0000313" key="1">
    <source>
        <dbReference type="EMBL" id="KIK45534.1"/>
    </source>
</evidence>
<name>A0A0D0B6W8_9AGAM</name>
<organism evidence="1 2">
    <name type="scientific">Suillus luteus UH-Slu-Lm8-n1</name>
    <dbReference type="NCBI Taxonomy" id="930992"/>
    <lineage>
        <taxon>Eukaryota</taxon>
        <taxon>Fungi</taxon>
        <taxon>Dikarya</taxon>
        <taxon>Basidiomycota</taxon>
        <taxon>Agaricomycotina</taxon>
        <taxon>Agaricomycetes</taxon>
        <taxon>Agaricomycetidae</taxon>
        <taxon>Boletales</taxon>
        <taxon>Suillineae</taxon>
        <taxon>Suillaceae</taxon>
        <taxon>Suillus</taxon>
    </lineage>
</organism>
<reference evidence="2" key="2">
    <citation type="submission" date="2015-01" db="EMBL/GenBank/DDBJ databases">
        <title>Evolutionary Origins and Diversification of the Mycorrhizal Mutualists.</title>
        <authorList>
            <consortium name="DOE Joint Genome Institute"/>
            <consortium name="Mycorrhizal Genomics Consortium"/>
            <person name="Kohler A."/>
            <person name="Kuo A."/>
            <person name="Nagy L.G."/>
            <person name="Floudas D."/>
            <person name="Copeland A."/>
            <person name="Barry K.W."/>
            <person name="Cichocki N."/>
            <person name="Veneault-Fourrey C."/>
            <person name="LaButti K."/>
            <person name="Lindquist E.A."/>
            <person name="Lipzen A."/>
            <person name="Lundell T."/>
            <person name="Morin E."/>
            <person name="Murat C."/>
            <person name="Riley R."/>
            <person name="Ohm R."/>
            <person name="Sun H."/>
            <person name="Tunlid A."/>
            <person name="Henrissat B."/>
            <person name="Grigoriev I.V."/>
            <person name="Hibbett D.S."/>
            <person name="Martin F."/>
        </authorList>
    </citation>
    <scope>NUCLEOTIDE SEQUENCE [LARGE SCALE GENOMIC DNA]</scope>
    <source>
        <strain evidence="2">UH-Slu-Lm8-n1</strain>
    </source>
</reference>
<sequence>MTAWGYKIPCYESPHWILEVSGAVSGAPCDFPPEIARGDDESSLAGLMLFY</sequence>
<proteinExistence type="predicted"/>
<gene>
    <name evidence="1" type="ORF">CY34DRAFT_801465</name>
</gene>
<evidence type="ECO:0000313" key="2">
    <source>
        <dbReference type="Proteomes" id="UP000054485"/>
    </source>
</evidence>
<accession>A0A0D0B6W8</accession>
<dbReference type="HOGENOM" id="CLU_3108018_0_0_1"/>
<dbReference type="AlphaFoldDB" id="A0A0D0B6W8"/>
<reference evidence="1 2" key="1">
    <citation type="submission" date="2014-04" db="EMBL/GenBank/DDBJ databases">
        <authorList>
            <consortium name="DOE Joint Genome Institute"/>
            <person name="Kuo A."/>
            <person name="Ruytinx J."/>
            <person name="Rineau F."/>
            <person name="Colpaert J."/>
            <person name="Kohler A."/>
            <person name="Nagy L.G."/>
            <person name="Floudas D."/>
            <person name="Copeland A."/>
            <person name="Barry K.W."/>
            <person name="Cichocki N."/>
            <person name="Veneault-Fourrey C."/>
            <person name="LaButti K."/>
            <person name="Lindquist E.A."/>
            <person name="Lipzen A."/>
            <person name="Lundell T."/>
            <person name="Morin E."/>
            <person name="Murat C."/>
            <person name="Sun H."/>
            <person name="Tunlid A."/>
            <person name="Henrissat B."/>
            <person name="Grigoriev I.V."/>
            <person name="Hibbett D.S."/>
            <person name="Martin F."/>
            <person name="Nordberg H.P."/>
            <person name="Cantor M.N."/>
            <person name="Hua S.X."/>
        </authorList>
    </citation>
    <scope>NUCLEOTIDE SEQUENCE [LARGE SCALE GENOMIC DNA]</scope>
    <source>
        <strain evidence="1 2">UH-Slu-Lm8-n1</strain>
    </source>
</reference>
<dbReference type="InParanoid" id="A0A0D0B6W8"/>